<evidence type="ECO:0000259" key="6">
    <source>
        <dbReference type="Pfam" id="PF05175"/>
    </source>
</evidence>
<feature type="domain" description="Release factor glutamine methyltransferase N-terminal" evidence="7">
    <location>
        <begin position="10"/>
        <end position="75"/>
    </location>
</feature>
<dbReference type="GO" id="GO:0003676">
    <property type="term" value="F:nucleic acid binding"/>
    <property type="evidence" value="ECO:0007669"/>
    <property type="project" value="InterPro"/>
</dbReference>
<dbReference type="CDD" id="cd02440">
    <property type="entry name" value="AdoMet_MTases"/>
    <property type="match status" value="1"/>
</dbReference>
<dbReference type="SUPFAM" id="SSF53335">
    <property type="entry name" value="S-adenosyl-L-methionine-dependent methyltransferases"/>
    <property type="match status" value="1"/>
</dbReference>
<name>A0A378MDM6_LISGR</name>
<dbReference type="Gene3D" id="1.10.8.10">
    <property type="entry name" value="DNA helicase RuvA subunit, C-terminal domain"/>
    <property type="match status" value="1"/>
</dbReference>
<dbReference type="HAMAP" id="MF_02126">
    <property type="entry name" value="RF_methyltr_PrmC"/>
    <property type="match status" value="1"/>
</dbReference>
<dbReference type="RefSeq" id="WP_115345983.1">
    <property type="nucleotide sequence ID" value="NZ_UGPG01000001.1"/>
</dbReference>
<accession>A0A378MDM6</accession>
<dbReference type="InterPro" id="IPR019874">
    <property type="entry name" value="RF_methyltr_PrmC"/>
</dbReference>
<dbReference type="EC" id="2.1.1.297" evidence="5"/>
<dbReference type="Pfam" id="PF05175">
    <property type="entry name" value="MTS"/>
    <property type="match status" value="1"/>
</dbReference>
<gene>
    <name evidence="5 8" type="primary">prmC</name>
    <name evidence="8" type="ORF">NCTC10815_01802</name>
</gene>
<feature type="domain" description="Methyltransferase small" evidence="6">
    <location>
        <begin position="107"/>
        <end position="196"/>
    </location>
</feature>
<evidence type="ECO:0000313" key="9">
    <source>
        <dbReference type="Proteomes" id="UP000254879"/>
    </source>
</evidence>
<dbReference type="Proteomes" id="UP000254879">
    <property type="component" value="Unassembled WGS sequence"/>
</dbReference>
<dbReference type="GO" id="GO:0032259">
    <property type="term" value="P:methylation"/>
    <property type="evidence" value="ECO:0007669"/>
    <property type="project" value="UniProtKB-KW"/>
</dbReference>
<dbReference type="InterPro" id="IPR002052">
    <property type="entry name" value="DNA_methylase_N6_adenine_CS"/>
</dbReference>
<dbReference type="PROSITE" id="PS00092">
    <property type="entry name" value="N6_MTASE"/>
    <property type="match status" value="1"/>
</dbReference>
<dbReference type="PANTHER" id="PTHR18895">
    <property type="entry name" value="HEMK METHYLTRANSFERASE"/>
    <property type="match status" value="1"/>
</dbReference>
<keyword evidence="2 5" id="KW-0808">Transferase</keyword>
<evidence type="ECO:0000256" key="4">
    <source>
        <dbReference type="ARBA" id="ARBA00048391"/>
    </source>
</evidence>
<dbReference type="EMBL" id="UGPG01000001">
    <property type="protein sequence ID" value="STY44460.1"/>
    <property type="molecule type" value="Genomic_DNA"/>
</dbReference>
<organism evidence="8 9">
    <name type="scientific">Listeria grayi</name>
    <name type="common">Listeria murrayi</name>
    <dbReference type="NCBI Taxonomy" id="1641"/>
    <lineage>
        <taxon>Bacteria</taxon>
        <taxon>Bacillati</taxon>
        <taxon>Bacillota</taxon>
        <taxon>Bacilli</taxon>
        <taxon>Bacillales</taxon>
        <taxon>Listeriaceae</taxon>
        <taxon>Listeria</taxon>
    </lineage>
</organism>
<comment type="similarity">
    <text evidence="5">Belongs to the protein N5-glutamine methyltransferase family. PrmC subfamily.</text>
</comment>
<evidence type="ECO:0000256" key="3">
    <source>
        <dbReference type="ARBA" id="ARBA00022691"/>
    </source>
</evidence>
<dbReference type="GO" id="GO:0102559">
    <property type="term" value="F:peptide chain release factor N(5)-glutamine methyltransferase activity"/>
    <property type="evidence" value="ECO:0007669"/>
    <property type="project" value="UniProtKB-EC"/>
</dbReference>
<dbReference type="InterPro" id="IPR029063">
    <property type="entry name" value="SAM-dependent_MTases_sf"/>
</dbReference>
<evidence type="ECO:0000256" key="2">
    <source>
        <dbReference type="ARBA" id="ARBA00022679"/>
    </source>
</evidence>
<sequence length="285" mass="32255">MQNKRIGDFLQLCREKLAAGNLDSNIGEIIVETRLQLTRSELWQSHGMPLEQEMYQQCLQDLDRYLAGEPIQYILKTAPFFGYDFYVDNHVLIPRPETEELVYKALETAKKTGFRKVLDICTGSGVIGITMKKELPELTITLSDISPEALQVSKKNAQQLGAEVRCIETDVADYFVDNCEKYQLIIANPPYIAEHERLGMSDLVLKNEPELALFAENNGLAIYEKLVKQLPAIVEADFWIGVEIGYQQGESVRALFQKSFPQVPVVIHKDINGKDRMVICSNALV</sequence>
<keyword evidence="3 5" id="KW-0949">S-adenosyl-L-methionine</keyword>
<feature type="binding site" evidence="5">
    <location>
        <position position="188"/>
    </location>
    <ligand>
        <name>S-adenosyl-L-methionine</name>
        <dbReference type="ChEBI" id="CHEBI:59789"/>
    </ligand>
</feature>
<dbReference type="NCBIfam" id="TIGR00536">
    <property type="entry name" value="hemK_fam"/>
    <property type="match status" value="1"/>
</dbReference>
<comment type="function">
    <text evidence="5">Methylates the class 1 translation termination release factors RF1/PrfA and RF2/PrfB on the glutamine residue of the universally conserved GGQ motif.</text>
</comment>
<dbReference type="InterPro" id="IPR004556">
    <property type="entry name" value="HemK-like"/>
</dbReference>
<dbReference type="Gene3D" id="3.40.50.150">
    <property type="entry name" value="Vaccinia Virus protein VP39"/>
    <property type="match status" value="1"/>
</dbReference>
<dbReference type="AlphaFoldDB" id="A0A378MDM6"/>
<protein>
    <recommendedName>
        <fullName evidence="5">Release factor glutamine methyltransferase</fullName>
        <shortName evidence="5">RF MTase</shortName>
        <ecNumber evidence="5">2.1.1.297</ecNumber>
    </recommendedName>
    <alternativeName>
        <fullName evidence="5">N5-glutamine methyltransferase PrmC</fullName>
    </alternativeName>
    <alternativeName>
        <fullName evidence="5">Protein-(glutamine-N5) MTase PrmC</fullName>
    </alternativeName>
    <alternativeName>
        <fullName evidence="5">Protein-glutamine N-methyltransferase PrmC</fullName>
    </alternativeName>
</protein>
<comment type="caution">
    <text evidence="5">Lacks conserved residue(s) required for the propagation of feature annotation.</text>
</comment>
<evidence type="ECO:0000259" key="7">
    <source>
        <dbReference type="Pfam" id="PF17827"/>
    </source>
</evidence>
<dbReference type="InterPro" id="IPR007848">
    <property type="entry name" value="Small_mtfrase_dom"/>
</dbReference>
<comment type="catalytic activity">
    <reaction evidence="4 5">
        <text>L-glutaminyl-[peptide chain release factor] + S-adenosyl-L-methionine = N(5)-methyl-L-glutaminyl-[peptide chain release factor] + S-adenosyl-L-homocysteine + H(+)</text>
        <dbReference type="Rhea" id="RHEA:42896"/>
        <dbReference type="Rhea" id="RHEA-COMP:10271"/>
        <dbReference type="Rhea" id="RHEA-COMP:10272"/>
        <dbReference type="ChEBI" id="CHEBI:15378"/>
        <dbReference type="ChEBI" id="CHEBI:30011"/>
        <dbReference type="ChEBI" id="CHEBI:57856"/>
        <dbReference type="ChEBI" id="CHEBI:59789"/>
        <dbReference type="ChEBI" id="CHEBI:61891"/>
        <dbReference type="EC" id="2.1.1.297"/>
    </reaction>
</comment>
<evidence type="ECO:0000313" key="8">
    <source>
        <dbReference type="EMBL" id="STY44460.1"/>
    </source>
</evidence>
<dbReference type="NCBIfam" id="TIGR03534">
    <property type="entry name" value="RF_mod_PrmC"/>
    <property type="match status" value="1"/>
</dbReference>
<feature type="binding site" evidence="5">
    <location>
        <begin position="188"/>
        <end position="191"/>
    </location>
    <ligand>
        <name>substrate</name>
    </ligand>
</feature>
<reference evidence="8 9" key="1">
    <citation type="submission" date="2018-06" db="EMBL/GenBank/DDBJ databases">
        <authorList>
            <consortium name="Pathogen Informatics"/>
            <person name="Doyle S."/>
        </authorList>
    </citation>
    <scope>NUCLEOTIDE SEQUENCE [LARGE SCALE GENOMIC DNA]</scope>
    <source>
        <strain evidence="9">NCTC 10815</strain>
    </source>
</reference>
<evidence type="ECO:0000256" key="5">
    <source>
        <dbReference type="HAMAP-Rule" id="MF_02126"/>
    </source>
</evidence>
<dbReference type="InterPro" id="IPR050320">
    <property type="entry name" value="N5-glutamine_MTase"/>
</dbReference>
<proteinExistence type="inferred from homology"/>
<dbReference type="Pfam" id="PF17827">
    <property type="entry name" value="PrmC_N"/>
    <property type="match status" value="1"/>
</dbReference>
<feature type="binding site" evidence="5">
    <location>
        <position position="144"/>
    </location>
    <ligand>
        <name>S-adenosyl-L-methionine</name>
        <dbReference type="ChEBI" id="CHEBI:59789"/>
    </ligand>
</feature>
<keyword evidence="1 5" id="KW-0489">Methyltransferase</keyword>
<dbReference type="InterPro" id="IPR040758">
    <property type="entry name" value="PrmC_N"/>
</dbReference>
<dbReference type="PANTHER" id="PTHR18895:SF74">
    <property type="entry name" value="MTRF1L RELEASE FACTOR GLUTAMINE METHYLTRANSFERASE"/>
    <property type="match status" value="1"/>
</dbReference>
<evidence type="ECO:0000256" key="1">
    <source>
        <dbReference type="ARBA" id="ARBA00022603"/>
    </source>
</evidence>